<evidence type="ECO:0000256" key="11">
    <source>
        <dbReference type="RuleBase" id="RU003634"/>
    </source>
</evidence>
<dbReference type="Pfam" id="PF00185">
    <property type="entry name" value="OTCace"/>
    <property type="match status" value="1"/>
</dbReference>
<keyword evidence="4" id="KW-0150">Chloroplast</keyword>
<dbReference type="InterPro" id="IPR024904">
    <property type="entry name" value="OTCase_ArgI"/>
</dbReference>
<keyword evidence="7" id="KW-0934">Plastid</keyword>
<dbReference type="GO" id="GO:0019240">
    <property type="term" value="P:citrulline biosynthetic process"/>
    <property type="evidence" value="ECO:0007669"/>
    <property type="project" value="TreeGrafter"/>
</dbReference>
<dbReference type="Gene3D" id="3.40.50.1370">
    <property type="entry name" value="Aspartate/ornithine carbamoyltransferase"/>
    <property type="match status" value="2"/>
</dbReference>
<dbReference type="OrthoDB" id="10252326at2759"/>
<dbReference type="PANTHER" id="PTHR45753">
    <property type="entry name" value="ORNITHINE CARBAMOYLTRANSFERASE, MITOCHONDRIAL"/>
    <property type="match status" value="1"/>
</dbReference>
<keyword evidence="8 11" id="KW-0808">Transferase</keyword>
<comment type="similarity">
    <text evidence="2">Belongs to the aspartate/ornithine carbamoyltransferase superfamily. OTCase family.</text>
</comment>
<feature type="domain" description="Aspartate/ornithine carbamoyltransferase Asp/Orn-binding" evidence="12">
    <location>
        <begin position="229"/>
        <end position="380"/>
    </location>
</feature>
<dbReference type="PRINTS" id="PR00100">
    <property type="entry name" value="AOTCASE"/>
</dbReference>
<evidence type="ECO:0000256" key="1">
    <source>
        <dbReference type="ARBA" id="ARBA00004229"/>
    </source>
</evidence>
<organism evidence="14 15">
    <name type="scientific">Dendrobium catenatum</name>
    <dbReference type="NCBI Taxonomy" id="906689"/>
    <lineage>
        <taxon>Eukaryota</taxon>
        <taxon>Viridiplantae</taxon>
        <taxon>Streptophyta</taxon>
        <taxon>Embryophyta</taxon>
        <taxon>Tracheophyta</taxon>
        <taxon>Spermatophyta</taxon>
        <taxon>Magnoliopsida</taxon>
        <taxon>Liliopsida</taxon>
        <taxon>Asparagales</taxon>
        <taxon>Orchidaceae</taxon>
        <taxon>Epidendroideae</taxon>
        <taxon>Malaxideae</taxon>
        <taxon>Dendrobiinae</taxon>
        <taxon>Dendrobium</taxon>
    </lineage>
</organism>
<dbReference type="STRING" id="906689.A0A2I0W5N7"/>
<dbReference type="FunFam" id="3.40.50.1370:FF:000008">
    <property type="entry name" value="Ornithine carbamoyltransferase"/>
    <property type="match status" value="1"/>
</dbReference>
<evidence type="ECO:0000256" key="4">
    <source>
        <dbReference type="ARBA" id="ARBA00022528"/>
    </source>
</evidence>
<dbReference type="NCBIfam" id="NF001986">
    <property type="entry name" value="PRK00779.1"/>
    <property type="match status" value="1"/>
</dbReference>
<evidence type="ECO:0000256" key="7">
    <source>
        <dbReference type="ARBA" id="ARBA00022640"/>
    </source>
</evidence>
<dbReference type="SUPFAM" id="SSF53671">
    <property type="entry name" value="Aspartate/ornithine carbamoyltransferase"/>
    <property type="match status" value="1"/>
</dbReference>
<sequence length="384" mass="42260">MAAPILDECLLRSDSPLASLSSASSFFFSRSLRRPLRSVSLASVPSPPARTAGAGFRIGCLSTANAAFSISSSHEREKSRLKDFIHISDFDKETIMSILQKASEVKALLKSGDRAFQPFKGKTMAMIFSKPSMRTRVSFETGFSLLGGHAIYLGPDDIQMGKREDTRDVARVLSRYNDIIMARVFAHQDILDLGKFASVPVVNGLTDYNHPCQIMADALTIIEHIGQLEGAKIVYVGDGNNIVHSWLLLASVVPLHFVCACPKGFEPDEKTVEKARSAGISKIVLTDNPREAVEGADVVYSDVWASMGQKEQVSFRRQKFQSFQVDEAMMELAGSKAYFMHCLPAERGFEVTDGVIEAPNSIVFTQAENRMHAQNAIMMHLFGL</sequence>
<evidence type="ECO:0000259" key="13">
    <source>
        <dbReference type="Pfam" id="PF02729"/>
    </source>
</evidence>
<dbReference type="InterPro" id="IPR006132">
    <property type="entry name" value="Asp/Orn_carbamoyltranf_P-bd"/>
</dbReference>
<dbReference type="GO" id="GO:0016597">
    <property type="term" value="F:amino acid binding"/>
    <property type="evidence" value="ECO:0007669"/>
    <property type="project" value="InterPro"/>
</dbReference>
<keyword evidence="15" id="KW-1185">Reference proteome</keyword>
<dbReference type="Proteomes" id="UP000233837">
    <property type="component" value="Unassembled WGS sequence"/>
</dbReference>
<dbReference type="NCBIfam" id="TIGR00658">
    <property type="entry name" value="orni_carb_tr"/>
    <property type="match status" value="1"/>
</dbReference>
<comment type="catalytic activity">
    <reaction evidence="10">
        <text>carbamoyl phosphate + L-ornithine = L-citrulline + phosphate + H(+)</text>
        <dbReference type="Rhea" id="RHEA:19513"/>
        <dbReference type="ChEBI" id="CHEBI:15378"/>
        <dbReference type="ChEBI" id="CHEBI:43474"/>
        <dbReference type="ChEBI" id="CHEBI:46911"/>
        <dbReference type="ChEBI" id="CHEBI:57743"/>
        <dbReference type="ChEBI" id="CHEBI:58228"/>
        <dbReference type="EC" id="2.1.3.3"/>
    </reaction>
</comment>
<evidence type="ECO:0000256" key="2">
    <source>
        <dbReference type="ARBA" id="ARBA00007805"/>
    </source>
</evidence>
<dbReference type="InterPro" id="IPR006130">
    <property type="entry name" value="Asp/Orn_carbamoylTrfase"/>
</dbReference>
<dbReference type="GO" id="GO:0042450">
    <property type="term" value="P:L-arginine biosynthetic process via ornithine"/>
    <property type="evidence" value="ECO:0007669"/>
    <property type="project" value="TreeGrafter"/>
</dbReference>
<dbReference type="InterPro" id="IPR006131">
    <property type="entry name" value="Asp_carbamoyltransf_Asp/Orn-bd"/>
</dbReference>
<dbReference type="Pfam" id="PF02729">
    <property type="entry name" value="OTCace_N"/>
    <property type="match status" value="1"/>
</dbReference>
<protein>
    <recommendedName>
        <fullName evidence="3">ornithine carbamoyltransferase</fullName>
        <ecNumber evidence="3">2.1.3.3</ecNumber>
    </recommendedName>
</protein>
<dbReference type="EMBL" id="KZ502900">
    <property type="protein sequence ID" value="PKU70972.1"/>
    <property type="molecule type" value="Genomic_DNA"/>
</dbReference>
<feature type="domain" description="Aspartate/ornithine carbamoyltransferase carbamoyl-P binding" evidence="13">
    <location>
        <begin position="82"/>
        <end position="223"/>
    </location>
</feature>
<gene>
    <name evidence="14" type="primary">ARGF</name>
    <name evidence="14" type="ORF">MA16_Dca024754</name>
</gene>
<evidence type="ECO:0000256" key="10">
    <source>
        <dbReference type="ARBA" id="ARBA00048772"/>
    </source>
</evidence>
<evidence type="ECO:0000313" key="15">
    <source>
        <dbReference type="Proteomes" id="UP000233837"/>
    </source>
</evidence>
<reference evidence="14 15" key="1">
    <citation type="journal article" date="2016" name="Sci. Rep.">
        <title>The Dendrobium catenatum Lindl. genome sequence provides insights into polysaccharide synthase, floral development and adaptive evolution.</title>
        <authorList>
            <person name="Zhang G.Q."/>
            <person name="Xu Q."/>
            <person name="Bian C."/>
            <person name="Tsai W.C."/>
            <person name="Yeh C.M."/>
            <person name="Liu K.W."/>
            <person name="Yoshida K."/>
            <person name="Zhang L.S."/>
            <person name="Chang S.B."/>
            <person name="Chen F."/>
            <person name="Shi Y."/>
            <person name="Su Y.Y."/>
            <person name="Zhang Y.Q."/>
            <person name="Chen L.J."/>
            <person name="Yin Y."/>
            <person name="Lin M."/>
            <person name="Huang H."/>
            <person name="Deng H."/>
            <person name="Wang Z.W."/>
            <person name="Zhu S.L."/>
            <person name="Zhao X."/>
            <person name="Deng C."/>
            <person name="Niu S.C."/>
            <person name="Huang J."/>
            <person name="Wang M."/>
            <person name="Liu G.H."/>
            <person name="Yang H.J."/>
            <person name="Xiao X.J."/>
            <person name="Hsiao Y.Y."/>
            <person name="Wu W.L."/>
            <person name="Chen Y.Y."/>
            <person name="Mitsuda N."/>
            <person name="Ohme-Takagi M."/>
            <person name="Luo Y.B."/>
            <person name="Van de Peer Y."/>
            <person name="Liu Z.J."/>
        </authorList>
    </citation>
    <scope>NUCLEOTIDE SEQUENCE [LARGE SCALE GENOMIC DNA]</scope>
    <source>
        <tissue evidence="14">The whole plant</tissue>
    </source>
</reference>
<keyword evidence="5" id="KW-0055">Arginine biosynthesis</keyword>
<evidence type="ECO:0000256" key="5">
    <source>
        <dbReference type="ARBA" id="ARBA00022571"/>
    </source>
</evidence>
<evidence type="ECO:0000313" key="14">
    <source>
        <dbReference type="EMBL" id="PKU70972.1"/>
    </source>
</evidence>
<dbReference type="PRINTS" id="PR00102">
    <property type="entry name" value="OTCASE"/>
</dbReference>
<proteinExistence type="inferred from homology"/>
<reference evidence="14 15" key="2">
    <citation type="journal article" date="2017" name="Nature">
        <title>The Apostasia genome and the evolution of orchids.</title>
        <authorList>
            <person name="Zhang G.Q."/>
            <person name="Liu K.W."/>
            <person name="Li Z."/>
            <person name="Lohaus R."/>
            <person name="Hsiao Y.Y."/>
            <person name="Niu S.C."/>
            <person name="Wang J.Y."/>
            <person name="Lin Y.C."/>
            <person name="Xu Q."/>
            <person name="Chen L.J."/>
            <person name="Yoshida K."/>
            <person name="Fujiwara S."/>
            <person name="Wang Z.W."/>
            <person name="Zhang Y.Q."/>
            <person name="Mitsuda N."/>
            <person name="Wang M."/>
            <person name="Liu G.H."/>
            <person name="Pecoraro L."/>
            <person name="Huang H.X."/>
            <person name="Xiao X.J."/>
            <person name="Lin M."/>
            <person name="Wu X.Y."/>
            <person name="Wu W.L."/>
            <person name="Chen Y.Y."/>
            <person name="Chang S.B."/>
            <person name="Sakamoto S."/>
            <person name="Ohme-Takagi M."/>
            <person name="Yagi M."/>
            <person name="Zeng S.J."/>
            <person name="Shen C.Y."/>
            <person name="Yeh C.M."/>
            <person name="Luo Y.B."/>
            <person name="Tsai W.C."/>
            <person name="Van de Peer Y."/>
            <person name="Liu Z.J."/>
        </authorList>
    </citation>
    <scope>NUCLEOTIDE SEQUENCE [LARGE SCALE GENOMIC DNA]</scope>
    <source>
        <tissue evidence="14">The whole plant</tissue>
    </source>
</reference>
<dbReference type="EC" id="2.1.3.3" evidence="3"/>
<evidence type="ECO:0000256" key="6">
    <source>
        <dbReference type="ARBA" id="ARBA00022605"/>
    </source>
</evidence>
<dbReference type="GO" id="GO:0004585">
    <property type="term" value="F:ornithine carbamoyltransferase activity"/>
    <property type="evidence" value="ECO:0007669"/>
    <property type="project" value="UniProtKB-EC"/>
</dbReference>
<accession>A0A2I0W5N7</accession>
<dbReference type="GO" id="GO:0009507">
    <property type="term" value="C:chloroplast"/>
    <property type="evidence" value="ECO:0007669"/>
    <property type="project" value="UniProtKB-SubCell"/>
</dbReference>
<evidence type="ECO:0000256" key="3">
    <source>
        <dbReference type="ARBA" id="ARBA00013007"/>
    </source>
</evidence>
<keyword evidence="6" id="KW-0028">Amino-acid biosynthesis</keyword>
<dbReference type="HAMAP" id="MF_01109">
    <property type="entry name" value="OTCase"/>
    <property type="match status" value="1"/>
</dbReference>
<dbReference type="InterPro" id="IPR002292">
    <property type="entry name" value="Orn/put_carbamltrans"/>
</dbReference>
<name>A0A2I0W5N7_9ASPA</name>
<keyword evidence="9" id="KW-0809">Transit peptide</keyword>
<evidence type="ECO:0000256" key="9">
    <source>
        <dbReference type="ARBA" id="ARBA00022946"/>
    </source>
</evidence>
<dbReference type="InterPro" id="IPR036901">
    <property type="entry name" value="Asp/Orn_carbamoylTrfase_sf"/>
</dbReference>
<comment type="subcellular location">
    <subcellularLocation>
        <location evidence="1">Plastid</location>
        <location evidence="1">Chloroplast</location>
    </subcellularLocation>
</comment>
<evidence type="ECO:0000256" key="8">
    <source>
        <dbReference type="ARBA" id="ARBA00022679"/>
    </source>
</evidence>
<evidence type="ECO:0000259" key="12">
    <source>
        <dbReference type="Pfam" id="PF00185"/>
    </source>
</evidence>
<dbReference type="PANTHER" id="PTHR45753:SF3">
    <property type="entry name" value="ORNITHINE TRANSCARBAMYLASE, MITOCHONDRIAL"/>
    <property type="match status" value="1"/>
</dbReference>
<dbReference type="AlphaFoldDB" id="A0A2I0W5N7"/>
<dbReference type="FunFam" id="3.40.50.1370:FF:000015">
    <property type="entry name" value="ornithine carbamoyltransferase, chloroplastic"/>
    <property type="match status" value="1"/>
</dbReference>